<gene>
    <name evidence="1" type="ORF">FA95DRAFT_1028888</name>
</gene>
<protein>
    <submittedName>
        <fullName evidence="1">Uncharacterized protein</fullName>
    </submittedName>
</protein>
<keyword evidence="2" id="KW-1185">Reference proteome</keyword>
<sequence length="178" mass="19394">MTPASSRSAQGHGTNDCLEGFVSLDHGRGGGVGMRTRKTAGLFGGGLEVLRLQRQRPACRQRRAGPLQPRVAVSFRSEAPSLPPVSFTVAPPPSRMSPLHSLSQPPRILFHQMMRPAALLQRLACSIISAAPFHYGAHCGTRLSPPAFVRREHSWHTALVKTRPRRDDSVGYMLTTSP</sequence>
<reference evidence="1" key="2">
    <citation type="journal article" date="2022" name="New Phytol.">
        <title>Evolutionary transition to the ectomycorrhizal habit in the genomes of a hyperdiverse lineage of mushroom-forming fungi.</title>
        <authorList>
            <person name="Looney B."/>
            <person name="Miyauchi S."/>
            <person name="Morin E."/>
            <person name="Drula E."/>
            <person name="Courty P.E."/>
            <person name="Kohler A."/>
            <person name="Kuo A."/>
            <person name="LaButti K."/>
            <person name="Pangilinan J."/>
            <person name="Lipzen A."/>
            <person name="Riley R."/>
            <person name="Andreopoulos W."/>
            <person name="He G."/>
            <person name="Johnson J."/>
            <person name="Nolan M."/>
            <person name="Tritt A."/>
            <person name="Barry K.W."/>
            <person name="Grigoriev I.V."/>
            <person name="Nagy L.G."/>
            <person name="Hibbett D."/>
            <person name="Henrissat B."/>
            <person name="Matheny P.B."/>
            <person name="Labbe J."/>
            <person name="Martin F.M."/>
        </authorList>
    </citation>
    <scope>NUCLEOTIDE SEQUENCE</scope>
    <source>
        <strain evidence="1">FP105234-sp</strain>
    </source>
</reference>
<dbReference type="Proteomes" id="UP000814033">
    <property type="component" value="Unassembled WGS sequence"/>
</dbReference>
<name>A0ACB8R5W1_9AGAM</name>
<accession>A0ACB8R5W1</accession>
<organism evidence="1 2">
    <name type="scientific">Auriscalpium vulgare</name>
    <dbReference type="NCBI Taxonomy" id="40419"/>
    <lineage>
        <taxon>Eukaryota</taxon>
        <taxon>Fungi</taxon>
        <taxon>Dikarya</taxon>
        <taxon>Basidiomycota</taxon>
        <taxon>Agaricomycotina</taxon>
        <taxon>Agaricomycetes</taxon>
        <taxon>Russulales</taxon>
        <taxon>Auriscalpiaceae</taxon>
        <taxon>Auriscalpium</taxon>
    </lineage>
</organism>
<dbReference type="EMBL" id="MU276312">
    <property type="protein sequence ID" value="KAI0039378.1"/>
    <property type="molecule type" value="Genomic_DNA"/>
</dbReference>
<reference evidence="1" key="1">
    <citation type="submission" date="2021-02" db="EMBL/GenBank/DDBJ databases">
        <authorList>
            <consortium name="DOE Joint Genome Institute"/>
            <person name="Ahrendt S."/>
            <person name="Looney B.P."/>
            <person name="Miyauchi S."/>
            <person name="Morin E."/>
            <person name="Drula E."/>
            <person name="Courty P.E."/>
            <person name="Chicoki N."/>
            <person name="Fauchery L."/>
            <person name="Kohler A."/>
            <person name="Kuo A."/>
            <person name="Labutti K."/>
            <person name="Pangilinan J."/>
            <person name="Lipzen A."/>
            <person name="Riley R."/>
            <person name="Andreopoulos W."/>
            <person name="He G."/>
            <person name="Johnson J."/>
            <person name="Barry K.W."/>
            <person name="Grigoriev I.V."/>
            <person name="Nagy L."/>
            <person name="Hibbett D."/>
            <person name="Henrissat B."/>
            <person name="Matheny P.B."/>
            <person name="Labbe J."/>
            <person name="Martin F."/>
        </authorList>
    </citation>
    <scope>NUCLEOTIDE SEQUENCE</scope>
    <source>
        <strain evidence="1">FP105234-sp</strain>
    </source>
</reference>
<proteinExistence type="predicted"/>
<evidence type="ECO:0000313" key="1">
    <source>
        <dbReference type="EMBL" id="KAI0039378.1"/>
    </source>
</evidence>
<comment type="caution">
    <text evidence="1">The sequence shown here is derived from an EMBL/GenBank/DDBJ whole genome shotgun (WGS) entry which is preliminary data.</text>
</comment>
<evidence type="ECO:0000313" key="2">
    <source>
        <dbReference type="Proteomes" id="UP000814033"/>
    </source>
</evidence>